<protein>
    <submittedName>
        <fullName evidence="1">Uncharacterized protein</fullName>
    </submittedName>
</protein>
<accession>F0H4Y4</accession>
<dbReference type="EMBL" id="AEXO01000026">
    <property type="protein sequence ID" value="EGC87023.1"/>
    <property type="molecule type" value="Genomic_DNA"/>
</dbReference>
<proteinExistence type="predicted"/>
<name>F0H4Y4_9BACT</name>
<organism evidence="1 2">
    <name type="scientific">Prevotella denticola CRIS 18C-A</name>
    <dbReference type="NCBI Taxonomy" id="944557"/>
    <lineage>
        <taxon>Bacteria</taxon>
        <taxon>Pseudomonadati</taxon>
        <taxon>Bacteroidota</taxon>
        <taxon>Bacteroidia</taxon>
        <taxon>Bacteroidales</taxon>
        <taxon>Prevotellaceae</taxon>
        <taxon>Prevotella</taxon>
    </lineage>
</organism>
<comment type="caution">
    <text evidence="1">The sequence shown here is derived from an EMBL/GenBank/DDBJ whole genome shotgun (WGS) entry which is preliminary data.</text>
</comment>
<dbReference type="Proteomes" id="UP000003155">
    <property type="component" value="Unassembled WGS sequence"/>
</dbReference>
<keyword evidence="2" id="KW-1185">Reference proteome</keyword>
<reference evidence="1 2" key="1">
    <citation type="submission" date="2011-02" db="EMBL/GenBank/DDBJ databases">
        <authorList>
            <person name="Durkin A.S."/>
            <person name="Madupu R."/>
            <person name="Torralba M."/>
            <person name="Gillis M."/>
            <person name="Methe B."/>
            <person name="Sutton G."/>
            <person name="Nelson K.E."/>
        </authorList>
    </citation>
    <scope>NUCLEOTIDE SEQUENCE [LARGE SCALE GENOMIC DNA]</scope>
    <source>
        <strain evidence="1 2">CRIS 18C-A</strain>
    </source>
</reference>
<sequence>MALSFMQQLEETLSSELSAFGMVLPIFWYCTSNLLVQCRQFIAKVV</sequence>
<dbReference type="AlphaFoldDB" id="F0H4Y4"/>
<evidence type="ECO:0000313" key="1">
    <source>
        <dbReference type="EMBL" id="EGC87023.1"/>
    </source>
</evidence>
<evidence type="ECO:0000313" key="2">
    <source>
        <dbReference type="Proteomes" id="UP000003155"/>
    </source>
</evidence>
<gene>
    <name evidence="1" type="ORF">HMPREF9303_2467</name>
</gene>